<dbReference type="EMBL" id="JBHSSW010000066">
    <property type="protein sequence ID" value="MFC6200221.1"/>
    <property type="molecule type" value="Genomic_DNA"/>
</dbReference>
<keyword evidence="3" id="KW-1185">Reference proteome</keyword>
<proteinExistence type="predicted"/>
<accession>A0ABW1SEX7</accession>
<name>A0ABW1SEX7_9PROT</name>
<evidence type="ECO:0000313" key="3">
    <source>
        <dbReference type="Proteomes" id="UP001596303"/>
    </source>
</evidence>
<dbReference type="Proteomes" id="UP001596303">
    <property type="component" value="Unassembled WGS sequence"/>
</dbReference>
<protein>
    <recommendedName>
        <fullName evidence="4">DUF3617 family protein</fullName>
    </recommendedName>
</protein>
<reference evidence="3" key="1">
    <citation type="journal article" date="2019" name="Int. J. Syst. Evol. Microbiol.">
        <title>The Global Catalogue of Microorganisms (GCM) 10K type strain sequencing project: providing services to taxonomists for standard genome sequencing and annotation.</title>
        <authorList>
            <consortium name="The Broad Institute Genomics Platform"/>
            <consortium name="The Broad Institute Genome Sequencing Center for Infectious Disease"/>
            <person name="Wu L."/>
            <person name="Ma J."/>
        </authorList>
    </citation>
    <scope>NUCLEOTIDE SEQUENCE [LARGE SCALE GENOMIC DNA]</scope>
    <source>
        <strain evidence="3">CGMCC-1.15741</strain>
    </source>
</reference>
<feature type="chain" id="PRO_5045142599" description="DUF3617 family protein" evidence="1">
    <location>
        <begin position="21"/>
        <end position="144"/>
    </location>
</feature>
<feature type="signal peptide" evidence="1">
    <location>
        <begin position="1"/>
        <end position="20"/>
    </location>
</feature>
<evidence type="ECO:0008006" key="4">
    <source>
        <dbReference type="Google" id="ProtNLM"/>
    </source>
</evidence>
<sequence>MKKALCTMLLALVWAPMAQAAPHRLAPGVWQIQDGLEFATNGKSDSKREFCIQPGKTIVTPDWFAELAKPKDDCQARLSLESDQEMMFDIACVSNGLPLAGPSHIRFTDNAFSIDSDLEMDLGGTPFPMHRALSAKRVKSQCTP</sequence>
<keyword evidence="1" id="KW-0732">Signal</keyword>
<gene>
    <name evidence="2" type="ORF">ACFQDM_19275</name>
</gene>
<evidence type="ECO:0000313" key="2">
    <source>
        <dbReference type="EMBL" id="MFC6200221.1"/>
    </source>
</evidence>
<comment type="caution">
    <text evidence="2">The sequence shown here is derived from an EMBL/GenBank/DDBJ whole genome shotgun (WGS) entry which is preliminary data.</text>
</comment>
<evidence type="ECO:0000256" key="1">
    <source>
        <dbReference type="SAM" id="SignalP"/>
    </source>
</evidence>
<organism evidence="2 3">
    <name type="scientific">Ponticaulis profundi</name>
    <dbReference type="NCBI Taxonomy" id="2665222"/>
    <lineage>
        <taxon>Bacteria</taxon>
        <taxon>Pseudomonadati</taxon>
        <taxon>Pseudomonadota</taxon>
        <taxon>Alphaproteobacteria</taxon>
        <taxon>Hyphomonadales</taxon>
        <taxon>Hyphomonadaceae</taxon>
        <taxon>Ponticaulis</taxon>
    </lineage>
</organism>